<dbReference type="Gene3D" id="1.10.10.60">
    <property type="entry name" value="Homeodomain-like"/>
    <property type="match status" value="1"/>
</dbReference>
<evidence type="ECO:0000313" key="5">
    <source>
        <dbReference type="EMBL" id="KAF9510445.1"/>
    </source>
</evidence>
<evidence type="ECO:0000256" key="3">
    <source>
        <dbReference type="SAM" id="MobiDB-lite"/>
    </source>
</evidence>
<feature type="DNA-binding region" description="Homeobox" evidence="1">
    <location>
        <begin position="18"/>
        <end position="77"/>
    </location>
</feature>
<dbReference type="SMART" id="SM00389">
    <property type="entry name" value="HOX"/>
    <property type="match status" value="1"/>
</dbReference>
<feature type="region of interest" description="Disordered" evidence="3">
    <location>
        <begin position="1"/>
        <end position="26"/>
    </location>
</feature>
<comment type="caution">
    <text evidence="5">The sequence shown here is derived from an EMBL/GenBank/DDBJ whole genome shotgun (WGS) entry which is preliminary data.</text>
</comment>
<evidence type="ECO:0000256" key="2">
    <source>
        <dbReference type="RuleBase" id="RU000682"/>
    </source>
</evidence>
<keyword evidence="1 2" id="KW-0238">DNA-binding</keyword>
<dbReference type="AlphaFoldDB" id="A0A9P6DUC0"/>
<dbReference type="InterPro" id="IPR001356">
    <property type="entry name" value="HD"/>
</dbReference>
<dbReference type="Proteomes" id="UP000886523">
    <property type="component" value="Unassembled WGS sequence"/>
</dbReference>
<protein>
    <recommendedName>
        <fullName evidence="4">Homeobox domain-containing protein</fullName>
    </recommendedName>
</protein>
<dbReference type="PROSITE" id="PS50071">
    <property type="entry name" value="HOMEOBOX_2"/>
    <property type="match status" value="1"/>
</dbReference>
<feature type="compositionally biased region" description="Polar residues" evidence="3">
    <location>
        <begin position="1"/>
        <end position="13"/>
    </location>
</feature>
<evidence type="ECO:0000256" key="1">
    <source>
        <dbReference type="PROSITE-ProRule" id="PRU00108"/>
    </source>
</evidence>
<dbReference type="GO" id="GO:0003677">
    <property type="term" value="F:DNA binding"/>
    <property type="evidence" value="ECO:0007669"/>
    <property type="project" value="UniProtKB-UniRule"/>
</dbReference>
<gene>
    <name evidence="5" type="ORF">BS47DRAFT_1395982</name>
</gene>
<sequence length="356" mass="38749">MYPSPCSATSEGSGSLKKQKPTMHATQEQVKALEAVFIDHPRPSTAQRQALAEQLGRTLSQVTNWFQSRRRKEVRHLGRARTVSIESRSPDTDLAPVDETNDELEEMILFESIVHVLPELRSLYQRFPDINSVNADDWAQALDIASPPHPPSIIHNWLGWRRARDGIKSIAHDSPSHEERAGQLLTPISASPNPCSDGVLLAKSGNSQGNRPFPLPDMSPPLRHVGWRASDPLPTQLPLPGPFSTALPSPITPVKSIHDTHHPENIPSSSTAAIHPSALYSSLLSQKSSVASLRRFVRSRYPDGVIFAPPSNPIDSGLETTSSLIGAQSQAILASISSIVAPPAPNALPPWVNYKA</sequence>
<keyword evidence="1 2" id="KW-0539">Nucleus</keyword>
<evidence type="ECO:0000313" key="6">
    <source>
        <dbReference type="Proteomes" id="UP000886523"/>
    </source>
</evidence>
<comment type="subcellular location">
    <subcellularLocation>
        <location evidence="1 2">Nucleus</location>
    </subcellularLocation>
</comment>
<dbReference type="GO" id="GO:0005634">
    <property type="term" value="C:nucleus"/>
    <property type="evidence" value="ECO:0007669"/>
    <property type="project" value="UniProtKB-SubCell"/>
</dbReference>
<dbReference type="EMBL" id="MU129016">
    <property type="protein sequence ID" value="KAF9510445.1"/>
    <property type="molecule type" value="Genomic_DNA"/>
</dbReference>
<dbReference type="SUPFAM" id="SSF46689">
    <property type="entry name" value="Homeodomain-like"/>
    <property type="match status" value="1"/>
</dbReference>
<organism evidence="5 6">
    <name type="scientific">Hydnum rufescens UP504</name>
    <dbReference type="NCBI Taxonomy" id="1448309"/>
    <lineage>
        <taxon>Eukaryota</taxon>
        <taxon>Fungi</taxon>
        <taxon>Dikarya</taxon>
        <taxon>Basidiomycota</taxon>
        <taxon>Agaricomycotina</taxon>
        <taxon>Agaricomycetes</taxon>
        <taxon>Cantharellales</taxon>
        <taxon>Hydnaceae</taxon>
        <taxon>Hydnum</taxon>
    </lineage>
</organism>
<feature type="domain" description="Homeobox" evidence="4">
    <location>
        <begin position="16"/>
        <end position="76"/>
    </location>
</feature>
<dbReference type="InterPro" id="IPR009057">
    <property type="entry name" value="Homeodomain-like_sf"/>
</dbReference>
<name>A0A9P6DUC0_9AGAM</name>
<dbReference type="CDD" id="cd00086">
    <property type="entry name" value="homeodomain"/>
    <property type="match status" value="1"/>
</dbReference>
<keyword evidence="1 2" id="KW-0371">Homeobox</keyword>
<keyword evidence="6" id="KW-1185">Reference proteome</keyword>
<evidence type="ECO:0000259" key="4">
    <source>
        <dbReference type="PROSITE" id="PS50071"/>
    </source>
</evidence>
<proteinExistence type="predicted"/>
<reference evidence="5" key="1">
    <citation type="journal article" date="2020" name="Nat. Commun.">
        <title>Large-scale genome sequencing of mycorrhizal fungi provides insights into the early evolution of symbiotic traits.</title>
        <authorList>
            <person name="Miyauchi S."/>
            <person name="Kiss E."/>
            <person name="Kuo A."/>
            <person name="Drula E."/>
            <person name="Kohler A."/>
            <person name="Sanchez-Garcia M."/>
            <person name="Morin E."/>
            <person name="Andreopoulos B."/>
            <person name="Barry K.W."/>
            <person name="Bonito G."/>
            <person name="Buee M."/>
            <person name="Carver A."/>
            <person name="Chen C."/>
            <person name="Cichocki N."/>
            <person name="Clum A."/>
            <person name="Culley D."/>
            <person name="Crous P.W."/>
            <person name="Fauchery L."/>
            <person name="Girlanda M."/>
            <person name="Hayes R.D."/>
            <person name="Keri Z."/>
            <person name="LaButti K."/>
            <person name="Lipzen A."/>
            <person name="Lombard V."/>
            <person name="Magnuson J."/>
            <person name="Maillard F."/>
            <person name="Murat C."/>
            <person name="Nolan M."/>
            <person name="Ohm R.A."/>
            <person name="Pangilinan J."/>
            <person name="Pereira M.F."/>
            <person name="Perotto S."/>
            <person name="Peter M."/>
            <person name="Pfister S."/>
            <person name="Riley R."/>
            <person name="Sitrit Y."/>
            <person name="Stielow J.B."/>
            <person name="Szollosi G."/>
            <person name="Zifcakova L."/>
            <person name="Stursova M."/>
            <person name="Spatafora J.W."/>
            <person name="Tedersoo L."/>
            <person name="Vaario L.M."/>
            <person name="Yamada A."/>
            <person name="Yan M."/>
            <person name="Wang P."/>
            <person name="Xu J."/>
            <person name="Bruns T."/>
            <person name="Baldrian P."/>
            <person name="Vilgalys R."/>
            <person name="Dunand C."/>
            <person name="Henrissat B."/>
            <person name="Grigoriev I.V."/>
            <person name="Hibbett D."/>
            <person name="Nagy L.G."/>
            <person name="Martin F.M."/>
        </authorList>
    </citation>
    <scope>NUCLEOTIDE SEQUENCE</scope>
    <source>
        <strain evidence="5">UP504</strain>
    </source>
</reference>
<dbReference type="OrthoDB" id="5399138at2759"/>
<accession>A0A9P6DUC0</accession>
<dbReference type="Pfam" id="PF00046">
    <property type="entry name" value="Homeodomain"/>
    <property type="match status" value="1"/>
</dbReference>